<dbReference type="PROSITE" id="PS50987">
    <property type="entry name" value="HTH_ARSR_2"/>
    <property type="match status" value="1"/>
</dbReference>
<evidence type="ECO:0000313" key="3">
    <source>
        <dbReference type="Proteomes" id="UP000309128"/>
    </source>
</evidence>
<proteinExistence type="predicted"/>
<name>A0A5S4FGR5_9ACTN</name>
<dbReference type="CDD" id="cd00090">
    <property type="entry name" value="HTH_ARSR"/>
    <property type="match status" value="1"/>
</dbReference>
<dbReference type="SMART" id="SM00418">
    <property type="entry name" value="HTH_ARSR"/>
    <property type="match status" value="1"/>
</dbReference>
<dbReference type="PRINTS" id="PR00778">
    <property type="entry name" value="HTHARSR"/>
</dbReference>
<gene>
    <name evidence="2" type="ORF">ETD86_20980</name>
</gene>
<dbReference type="InterPro" id="IPR036388">
    <property type="entry name" value="WH-like_DNA-bd_sf"/>
</dbReference>
<evidence type="ECO:0000259" key="1">
    <source>
        <dbReference type="PROSITE" id="PS50987"/>
    </source>
</evidence>
<dbReference type="Proteomes" id="UP000309128">
    <property type="component" value="Unassembled WGS sequence"/>
</dbReference>
<dbReference type="PANTHER" id="PTHR38600">
    <property type="entry name" value="TRANSCRIPTIONAL REGULATORY PROTEIN"/>
    <property type="match status" value="1"/>
</dbReference>
<dbReference type="OrthoDB" id="9806976at2"/>
<organism evidence="2 3">
    <name type="scientific">Nonomuraea turkmeniaca</name>
    <dbReference type="NCBI Taxonomy" id="103838"/>
    <lineage>
        <taxon>Bacteria</taxon>
        <taxon>Bacillati</taxon>
        <taxon>Actinomycetota</taxon>
        <taxon>Actinomycetes</taxon>
        <taxon>Streptosporangiales</taxon>
        <taxon>Streptosporangiaceae</taxon>
        <taxon>Nonomuraea</taxon>
    </lineage>
</organism>
<dbReference type="AlphaFoldDB" id="A0A5S4FGR5"/>
<dbReference type="InterPro" id="IPR011991">
    <property type="entry name" value="ArsR-like_HTH"/>
</dbReference>
<sequence>MAELDATLAALADPTRRKVIDVLREGPRPAGELAQAVRMSPPALSRHLRVLRAGGLVQAESGGADARLRLYTLRQEPFTALQAWLDQVQAFWTEQLGSFKDHVERTRKDPT</sequence>
<dbReference type="NCBIfam" id="NF033788">
    <property type="entry name" value="HTH_metalloreg"/>
    <property type="match status" value="1"/>
</dbReference>
<dbReference type="Pfam" id="PF01022">
    <property type="entry name" value="HTH_5"/>
    <property type="match status" value="1"/>
</dbReference>
<feature type="domain" description="HTH arsR-type" evidence="1">
    <location>
        <begin position="1"/>
        <end position="92"/>
    </location>
</feature>
<dbReference type="GO" id="GO:0003700">
    <property type="term" value="F:DNA-binding transcription factor activity"/>
    <property type="evidence" value="ECO:0007669"/>
    <property type="project" value="InterPro"/>
</dbReference>
<dbReference type="EMBL" id="VCKY01000067">
    <property type="protein sequence ID" value="TMR19107.1"/>
    <property type="molecule type" value="Genomic_DNA"/>
</dbReference>
<dbReference type="PANTHER" id="PTHR38600:SF1">
    <property type="entry name" value="TRANSCRIPTIONAL REGULATORY PROTEIN"/>
    <property type="match status" value="1"/>
</dbReference>
<reference evidence="2 3" key="1">
    <citation type="submission" date="2019-05" db="EMBL/GenBank/DDBJ databases">
        <title>Draft genome sequence of Nonomuraea turkmeniaca DSM 43926.</title>
        <authorList>
            <person name="Saricaoglu S."/>
            <person name="Isik K."/>
        </authorList>
    </citation>
    <scope>NUCLEOTIDE SEQUENCE [LARGE SCALE GENOMIC DNA]</scope>
    <source>
        <strain evidence="2 3">DSM 43926</strain>
    </source>
</reference>
<dbReference type="Gene3D" id="1.10.10.10">
    <property type="entry name" value="Winged helix-like DNA-binding domain superfamily/Winged helix DNA-binding domain"/>
    <property type="match status" value="1"/>
</dbReference>
<evidence type="ECO:0000313" key="2">
    <source>
        <dbReference type="EMBL" id="TMR19107.1"/>
    </source>
</evidence>
<dbReference type="RefSeq" id="WP_138667845.1">
    <property type="nucleotide sequence ID" value="NZ_VCKY01000067.1"/>
</dbReference>
<protein>
    <submittedName>
        <fullName evidence="2">Winged helix-turn-helix transcriptional regulator</fullName>
    </submittedName>
</protein>
<dbReference type="InterPro" id="IPR001845">
    <property type="entry name" value="HTH_ArsR_DNA-bd_dom"/>
</dbReference>
<comment type="caution">
    <text evidence="2">The sequence shown here is derived from an EMBL/GenBank/DDBJ whole genome shotgun (WGS) entry which is preliminary data.</text>
</comment>
<dbReference type="SUPFAM" id="SSF46785">
    <property type="entry name" value="Winged helix' DNA-binding domain"/>
    <property type="match status" value="1"/>
</dbReference>
<dbReference type="InterPro" id="IPR036390">
    <property type="entry name" value="WH_DNA-bd_sf"/>
</dbReference>
<accession>A0A5S4FGR5</accession>
<keyword evidence="3" id="KW-1185">Reference proteome</keyword>